<dbReference type="Pfam" id="PF07693">
    <property type="entry name" value="KAP_NTPase"/>
    <property type="match status" value="1"/>
</dbReference>
<protein>
    <recommendedName>
        <fullName evidence="1">KAP NTPase domain-containing protein</fullName>
    </recommendedName>
</protein>
<evidence type="ECO:0000259" key="1">
    <source>
        <dbReference type="Pfam" id="PF07693"/>
    </source>
</evidence>
<organism evidence="2 3">
    <name type="scientific">Falsirhodobacter algicola</name>
    <dbReference type="NCBI Taxonomy" id="2692330"/>
    <lineage>
        <taxon>Bacteria</taxon>
        <taxon>Pseudomonadati</taxon>
        <taxon>Pseudomonadota</taxon>
        <taxon>Alphaproteobacteria</taxon>
        <taxon>Rhodobacterales</taxon>
        <taxon>Paracoccaceae</taxon>
        <taxon>Falsirhodobacter</taxon>
    </lineage>
</organism>
<dbReference type="AlphaFoldDB" id="A0A8J8SLG0"/>
<dbReference type="KEGG" id="fap:GR316_08890"/>
<dbReference type="EMBL" id="CP047289">
    <property type="protein sequence ID" value="QUS36374.1"/>
    <property type="molecule type" value="Genomic_DNA"/>
</dbReference>
<gene>
    <name evidence="2" type="ORF">GR316_08890</name>
</gene>
<dbReference type="SUPFAM" id="SSF52540">
    <property type="entry name" value="P-loop containing nucleoside triphosphate hydrolases"/>
    <property type="match status" value="1"/>
</dbReference>
<sequence length="458" mass="51377">MEFYVPVDRVNLYEEGFADDLLGRIKTGEALSELLERIDSPLVIALDGRWGTGKSYFLKRWVGAHRLDHKGRALTIYFDAFANDYQSDPLAALVAALADRTPANKDDAMKRVQRAAFRFIKPLARVGLSLATFGATKALDEIGDAVVEAVGKETEASLEAFWQHEEGRRAAMEEFRAALSDLQDPGKEGEDQIPLVIIIDELDRCRPDYALEVLEVIKHFFAVPKVHFILGVNLVALQNSVMVRYGNGIDAAAYLRKFINITLTLPETVPARRDMKAIIAFAESASDEMGLPKVFRQRLTSQIKVISRNAHISIREVGRILSAASLLSDELLGEERILEGYRTIAITLLIVQIIRPDLFSKFLSAQLSEDEVIDFFGASQRFTEYEVGGNHNPQRDQDTVYLASAWLHIVSAGSNITERHGFYIAEIGRAFDQFGRHHDPSSVPKTTFTRWMDTFKIT</sequence>
<dbReference type="PANTHER" id="PTHR22674">
    <property type="entry name" value="NTPASE, KAP FAMILY P-LOOP DOMAIN-CONTAINING 1"/>
    <property type="match status" value="1"/>
</dbReference>
<name>A0A8J8SLG0_9RHOB</name>
<feature type="domain" description="KAP NTPase" evidence="1">
    <location>
        <begin position="29"/>
        <end position="323"/>
    </location>
</feature>
<evidence type="ECO:0000313" key="2">
    <source>
        <dbReference type="EMBL" id="QUS36374.1"/>
    </source>
</evidence>
<reference evidence="2" key="1">
    <citation type="submission" date="2020-01" db="EMBL/GenBank/DDBJ databases">
        <authorList>
            <person name="Yang Y."/>
            <person name="Kwon Y.M."/>
        </authorList>
    </citation>
    <scope>NUCLEOTIDE SEQUENCE</scope>
    <source>
        <strain evidence="2">PG104</strain>
    </source>
</reference>
<keyword evidence="3" id="KW-1185">Reference proteome</keyword>
<dbReference type="Gene3D" id="3.40.50.300">
    <property type="entry name" value="P-loop containing nucleotide triphosphate hydrolases"/>
    <property type="match status" value="1"/>
</dbReference>
<evidence type="ECO:0000313" key="3">
    <source>
        <dbReference type="Proteomes" id="UP000679284"/>
    </source>
</evidence>
<dbReference type="PANTHER" id="PTHR22674:SF6">
    <property type="entry name" value="NTPASE KAP FAMILY P-LOOP DOMAIN-CONTAINING PROTEIN 1"/>
    <property type="match status" value="1"/>
</dbReference>
<dbReference type="InterPro" id="IPR011646">
    <property type="entry name" value="KAP_P-loop"/>
</dbReference>
<dbReference type="InterPro" id="IPR052754">
    <property type="entry name" value="NTPase_KAP_P-loop"/>
</dbReference>
<accession>A0A8J8SLG0</accession>
<dbReference type="InterPro" id="IPR027417">
    <property type="entry name" value="P-loop_NTPase"/>
</dbReference>
<dbReference type="RefSeq" id="WP_211783595.1">
    <property type="nucleotide sequence ID" value="NZ_CP047289.1"/>
</dbReference>
<dbReference type="Proteomes" id="UP000679284">
    <property type="component" value="Chromosome"/>
</dbReference>
<proteinExistence type="predicted"/>